<feature type="coiled-coil region" evidence="1">
    <location>
        <begin position="144"/>
        <end position="193"/>
    </location>
</feature>
<dbReference type="SUPFAM" id="SSF52540">
    <property type="entry name" value="P-loop containing nucleoside triphosphate hydrolases"/>
    <property type="match status" value="1"/>
</dbReference>
<dbReference type="EMBL" id="JAVHJL010000002">
    <property type="protein sequence ID" value="KAK6508759.1"/>
    <property type="molecule type" value="Genomic_DNA"/>
</dbReference>
<protein>
    <submittedName>
        <fullName evidence="2">Uncharacterized protein</fullName>
    </submittedName>
</protein>
<proteinExistence type="predicted"/>
<gene>
    <name evidence="2" type="ORF">TWF481_003529</name>
</gene>
<dbReference type="CDD" id="cd00882">
    <property type="entry name" value="Ras_like_GTPase"/>
    <property type="match status" value="1"/>
</dbReference>
<dbReference type="InterPro" id="IPR027417">
    <property type="entry name" value="P-loop_NTPase"/>
</dbReference>
<organism evidence="2 3">
    <name type="scientific">Arthrobotrys musiformis</name>
    <dbReference type="NCBI Taxonomy" id="47236"/>
    <lineage>
        <taxon>Eukaryota</taxon>
        <taxon>Fungi</taxon>
        <taxon>Dikarya</taxon>
        <taxon>Ascomycota</taxon>
        <taxon>Pezizomycotina</taxon>
        <taxon>Orbiliomycetes</taxon>
        <taxon>Orbiliales</taxon>
        <taxon>Orbiliaceae</taxon>
        <taxon>Arthrobotrys</taxon>
    </lineage>
</organism>
<evidence type="ECO:0000313" key="3">
    <source>
        <dbReference type="Proteomes" id="UP001370758"/>
    </source>
</evidence>
<sequence>MNGKHTLETDLRADAVNYMQSLVPFTTDEEESKLWPLVKVVKLYVDSEALKTGAILVDLPGLRDSNAACTTVTRQYMTRANEIVVVTRLTRAVTDETTGELSREGYIKRLQHGGGRHLTIVCTCSDQFEPSDAAEDFKGDRQFLEKYHALNHEIESRYLNLEAKGPGNPPKQQDRAKEEISSLEESLQQLCIEARDKYAIKSIAKTYSNLLNEETSITCYVTSAQHYLRHISPRKAPGTMSLDQTQIPMLRDYCASAPLEQKSALAAQFVQSILSIQSSASLFASNTSTSMSEAGRKKAKAEMAKAFTAFLTWQQNLSNESLIFATNIQNDVRLFSGSLAIAIARGEEYCLESHGKMVKGNRYQAVRSAYLHHGESTTGKLKNLNEQFLSPLGAEVDSLWKAFITKTEGHLRTWNSQVLRALEEFEVSWRNCIDENFQSSPKGRETSIKLLEECLTPRLENAQAIATKSCEKLVEDQRPVRRLFLLPDRLTDLLRPGYERAVEEKGVGALEKMTKTFENYIREERVFNTLAGEIQEEVEGIQGQFEEMCQTWGQTVAEDIQRHIHGWLKGTEGSMRN</sequence>
<dbReference type="AlphaFoldDB" id="A0AAV9WGR9"/>
<dbReference type="PANTHER" id="PTHR36681">
    <property type="entry name" value="NUCLEAR GTPASE, GERMINAL CENTER-ASSOCIATED, TANDEM DUPLICATE 3"/>
    <property type="match status" value="1"/>
</dbReference>
<dbReference type="Proteomes" id="UP001370758">
    <property type="component" value="Unassembled WGS sequence"/>
</dbReference>
<dbReference type="PANTHER" id="PTHR36681:SF3">
    <property type="entry name" value="NUCLEAR GTPASE, GERMINAL CENTER-ASSOCIATED, TANDEM DUPLICATE 3"/>
    <property type="match status" value="1"/>
</dbReference>
<reference evidence="2 3" key="1">
    <citation type="submission" date="2023-08" db="EMBL/GenBank/DDBJ databases">
        <authorList>
            <person name="Palmer J.M."/>
        </authorList>
    </citation>
    <scope>NUCLEOTIDE SEQUENCE [LARGE SCALE GENOMIC DNA]</scope>
    <source>
        <strain evidence="2 3">TWF481</strain>
    </source>
</reference>
<keyword evidence="3" id="KW-1185">Reference proteome</keyword>
<evidence type="ECO:0000256" key="1">
    <source>
        <dbReference type="SAM" id="Coils"/>
    </source>
</evidence>
<evidence type="ECO:0000313" key="2">
    <source>
        <dbReference type="EMBL" id="KAK6508759.1"/>
    </source>
</evidence>
<keyword evidence="1" id="KW-0175">Coiled coil</keyword>
<name>A0AAV9WGR9_9PEZI</name>
<dbReference type="Gene3D" id="3.40.50.300">
    <property type="entry name" value="P-loop containing nucleotide triphosphate hydrolases"/>
    <property type="match status" value="1"/>
</dbReference>
<accession>A0AAV9WGR9</accession>
<comment type="caution">
    <text evidence="2">The sequence shown here is derived from an EMBL/GenBank/DDBJ whole genome shotgun (WGS) entry which is preliminary data.</text>
</comment>